<organism evidence="1">
    <name type="scientific">Aeromonas hydrophila</name>
    <dbReference type="NCBI Taxonomy" id="644"/>
    <lineage>
        <taxon>Bacteria</taxon>
        <taxon>Pseudomonadati</taxon>
        <taxon>Pseudomonadota</taxon>
        <taxon>Gammaproteobacteria</taxon>
        <taxon>Aeromonadales</taxon>
        <taxon>Aeromonadaceae</taxon>
        <taxon>Aeromonas</taxon>
    </lineage>
</organism>
<name>A0A926IYU2_AERHY</name>
<gene>
    <name evidence="1" type="ORF">H2136_22650</name>
</gene>
<comment type="caution">
    <text evidence="1">The sequence shown here is derived from an EMBL/GenBank/DDBJ whole genome shotgun (WGS) entry which is preliminary data.</text>
</comment>
<sequence length="188" mass="21738">MFYYEHPNGARVLFDQLGPPWPKHPCYEAGQAIKPNVIVQTTAAPALGWERDGWQPLFHEKHILLQSGSTIRIQAYTESYLLIFEIQVAELHRRHIQSEQLDKLLMQAKKEHGKALIQIHDGSRPFEIMTTNIRLIEPAVSMISVEQRLPKEQNKECTTRLSDRKLASLIRFDVAIRCFHDKKNGMLT</sequence>
<dbReference type="EMBL" id="JACLAN010000018">
    <property type="protein sequence ID" value="MBC8674438.1"/>
    <property type="molecule type" value="Genomic_DNA"/>
</dbReference>
<protein>
    <submittedName>
        <fullName evidence="1">Uncharacterized protein</fullName>
    </submittedName>
</protein>
<proteinExistence type="predicted"/>
<accession>A0A926IYU2</accession>
<reference evidence="1" key="1">
    <citation type="submission" date="2020-07" db="EMBL/GenBank/DDBJ databases">
        <title>Carbapenem Resistant Aeromonas hydrophila Carrying blacphA7 Isolated from Two Solid Organ Transplant Patients.</title>
        <authorList>
            <person name="Hilt E."/>
            <person name="Fitzwater S.P."/>
            <person name="Ward K."/>
            <person name="De St Maurice A."/>
            <person name="Chandrasekaran S."/>
            <person name="Garner O.B."/>
            <person name="Yang S."/>
        </authorList>
    </citation>
    <scope>NUCLEOTIDE SEQUENCE</scope>
    <source>
        <strain evidence="1">B-1</strain>
    </source>
</reference>
<dbReference type="AlphaFoldDB" id="A0A926IYU2"/>
<evidence type="ECO:0000313" key="1">
    <source>
        <dbReference type="EMBL" id="MBC8674438.1"/>
    </source>
</evidence>